<dbReference type="SMART" id="SM00421">
    <property type="entry name" value="HTH_LUXR"/>
    <property type="match status" value="1"/>
</dbReference>
<dbReference type="InterPro" id="IPR016032">
    <property type="entry name" value="Sig_transdc_resp-reg_C-effctor"/>
</dbReference>
<evidence type="ECO:0000256" key="3">
    <source>
        <dbReference type="ARBA" id="ARBA00023163"/>
    </source>
</evidence>
<dbReference type="PRINTS" id="PR00038">
    <property type="entry name" value="HTHLUXR"/>
</dbReference>
<reference evidence="7 8" key="1">
    <citation type="submission" date="2018-03" db="EMBL/GenBank/DDBJ databases">
        <title>Draft genome of Nitrosomonas supralitoralis APG5.</title>
        <authorList>
            <person name="Urakawa H."/>
            <person name="Lopez J.V."/>
        </authorList>
    </citation>
    <scope>NUCLEOTIDE SEQUENCE [LARGE SCALE GENOMIC DNA]</scope>
    <source>
        <strain evidence="7 8">APG5</strain>
    </source>
</reference>
<keyword evidence="8" id="KW-1185">Reference proteome</keyword>
<evidence type="ECO:0000313" key="7">
    <source>
        <dbReference type="EMBL" id="PSJ18655.1"/>
    </source>
</evidence>
<evidence type="ECO:0000259" key="5">
    <source>
        <dbReference type="PROSITE" id="PS50043"/>
    </source>
</evidence>
<dbReference type="InterPro" id="IPR001789">
    <property type="entry name" value="Sig_transdc_resp-reg_receiver"/>
</dbReference>
<evidence type="ECO:0000256" key="1">
    <source>
        <dbReference type="ARBA" id="ARBA00023015"/>
    </source>
</evidence>
<dbReference type="Proteomes" id="UP000241912">
    <property type="component" value="Unassembled WGS sequence"/>
</dbReference>
<keyword evidence="3" id="KW-0804">Transcription</keyword>
<feature type="domain" description="Response regulatory" evidence="6">
    <location>
        <begin position="1"/>
        <end position="48"/>
    </location>
</feature>
<dbReference type="PROSITE" id="PS50110">
    <property type="entry name" value="RESPONSE_REGULATORY"/>
    <property type="match status" value="1"/>
</dbReference>
<dbReference type="CDD" id="cd06170">
    <property type="entry name" value="LuxR_C_like"/>
    <property type="match status" value="1"/>
</dbReference>
<evidence type="ECO:0000256" key="2">
    <source>
        <dbReference type="ARBA" id="ARBA00023125"/>
    </source>
</evidence>
<dbReference type="GO" id="GO:0000160">
    <property type="term" value="P:phosphorelay signal transduction system"/>
    <property type="evidence" value="ECO:0007669"/>
    <property type="project" value="InterPro"/>
</dbReference>
<protein>
    <submittedName>
        <fullName evidence="7">DNA-binding response regulator</fullName>
    </submittedName>
</protein>
<dbReference type="Gene3D" id="1.10.10.10">
    <property type="entry name" value="Winged helix-like DNA-binding domain superfamily/Winged helix DNA-binding domain"/>
    <property type="match status" value="1"/>
</dbReference>
<dbReference type="PROSITE" id="PS50043">
    <property type="entry name" value="HTH_LUXR_2"/>
    <property type="match status" value="1"/>
</dbReference>
<comment type="caution">
    <text evidence="4">Lacks conserved residue(s) required for the propagation of feature annotation.</text>
</comment>
<dbReference type="Pfam" id="PF00072">
    <property type="entry name" value="Response_reg"/>
    <property type="match status" value="1"/>
</dbReference>
<dbReference type="PANTHER" id="PTHR44688:SF16">
    <property type="entry name" value="DNA-BINDING TRANSCRIPTIONAL ACTIVATOR DEVR_DOSR"/>
    <property type="match status" value="1"/>
</dbReference>
<dbReference type="GO" id="GO:0003677">
    <property type="term" value="F:DNA binding"/>
    <property type="evidence" value="ECO:0007669"/>
    <property type="project" value="UniProtKB-KW"/>
</dbReference>
<accession>A0A2P7NYU2</accession>
<dbReference type="SUPFAM" id="SSF52172">
    <property type="entry name" value="CheY-like"/>
    <property type="match status" value="1"/>
</dbReference>
<comment type="caution">
    <text evidence="7">The sequence shown here is derived from an EMBL/GenBank/DDBJ whole genome shotgun (WGS) entry which is preliminary data.</text>
</comment>
<dbReference type="SUPFAM" id="SSF46894">
    <property type="entry name" value="C-terminal effector domain of the bipartite response regulators"/>
    <property type="match status" value="1"/>
</dbReference>
<keyword evidence="1" id="KW-0805">Transcription regulation</keyword>
<evidence type="ECO:0000313" key="8">
    <source>
        <dbReference type="Proteomes" id="UP000241912"/>
    </source>
</evidence>
<proteinExistence type="predicted"/>
<dbReference type="InterPro" id="IPR011006">
    <property type="entry name" value="CheY-like_superfamily"/>
</dbReference>
<gene>
    <name evidence="7" type="ORF">C7H79_01135</name>
</gene>
<dbReference type="InterPro" id="IPR000792">
    <property type="entry name" value="Tscrpt_reg_LuxR_C"/>
</dbReference>
<feature type="non-terminal residue" evidence="7">
    <location>
        <position position="1"/>
    </location>
</feature>
<dbReference type="PANTHER" id="PTHR44688">
    <property type="entry name" value="DNA-BINDING TRANSCRIPTIONAL ACTIVATOR DEVR_DOSR"/>
    <property type="match status" value="1"/>
</dbReference>
<name>A0A2P7NYU2_9PROT</name>
<feature type="domain" description="HTH luxR-type" evidence="5">
    <location>
        <begin position="64"/>
        <end position="129"/>
    </location>
</feature>
<dbReference type="Gene3D" id="3.40.50.2300">
    <property type="match status" value="1"/>
</dbReference>
<dbReference type="RefSeq" id="WP_147383550.1">
    <property type="nucleotide sequence ID" value="NZ_PXXU01000003.1"/>
</dbReference>
<organism evidence="7 8">
    <name type="scientific">Nitrosomonas supralitoralis</name>
    <dbReference type="NCBI Taxonomy" id="2116706"/>
    <lineage>
        <taxon>Bacteria</taxon>
        <taxon>Pseudomonadati</taxon>
        <taxon>Pseudomonadota</taxon>
        <taxon>Betaproteobacteria</taxon>
        <taxon>Nitrosomonadales</taxon>
        <taxon>Nitrosomonadaceae</taxon>
        <taxon>Nitrosomonas</taxon>
    </lineage>
</organism>
<evidence type="ECO:0000259" key="6">
    <source>
        <dbReference type="PROSITE" id="PS50110"/>
    </source>
</evidence>
<sequence>RKIELPVIFLTGHGDIPMSVRAIKGGAVDFLTKPVIREKLLVCVRAAFADARKKVSDITRNKEMVSCLVKLTRREREVMALAVQGHSNKEIAYSLGISHRTVEIHRSKIMQKTGASNLLELARLARESDLSE</sequence>
<dbReference type="EMBL" id="PXXU01000003">
    <property type="protein sequence ID" value="PSJ18655.1"/>
    <property type="molecule type" value="Genomic_DNA"/>
</dbReference>
<evidence type="ECO:0000256" key="4">
    <source>
        <dbReference type="PROSITE-ProRule" id="PRU00169"/>
    </source>
</evidence>
<dbReference type="OrthoDB" id="9802186at2"/>
<dbReference type="AlphaFoldDB" id="A0A2P7NYU2"/>
<dbReference type="Pfam" id="PF00196">
    <property type="entry name" value="GerE"/>
    <property type="match status" value="1"/>
</dbReference>
<dbReference type="InterPro" id="IPR036388">
    <property type="entry name" value="WH-like_DNA-bd_sf"/>
</dbReference>
<dbReference type="GO" id="GO:0006355">
    <property type="term" value="P:regulation of DNA-templated transcription"/>
    <property type="evidence" value="ECO:0007669"/>
    <property type="project" value="InterPro"/>
</dbReference>
<keyword evidence="2 7" id="KW-0238">DNA-binding</keyword>